<dbReference type="GO" id="GO:0051301">
    <property type="term" value="P:cell division"/>
    <property type="evidence" value="ECO:0007669"/>
    <property type="project" value="UniProtKB-KW"/>
</dbReference>
<dbReference type="InterPro" id="IPR025977">
    <property type="entry name" value="Cnd3_C"/>
</dbReference>
<keyword evidence="6" id="KW-0226">DNA condensation</keyword>
<comment type="subcellular location">
    <subcellularLocation>
        <location evidence="1">Chromosome</location>
    </subcellularLocation>
</comment>
<evidence type="ECO:0000256" key="6">
    <source>
        <dbReference type="ARBA" id="ARBA00023067"/>
    </source>
</evidence>
<dbReference type="SUPFAM" id="SSF48371">
    <property type="entry name" value="ARM repeat"/>
    <property type="match status" value="1"/>
</dbReference>
<dbReference type="PANTHER" id="PTHR14418:SF5">
    <property type="entry name" value="CONDENSIN COMPLEX SUBUNIT 3"/>
    <property type="match status" value="1"/>
</dbReference>
<accession>A0A6J1UUE0</accession>
<dbReference type="FunFam" id="1.25.10.10:FF:000461">
    <property type="entry name" value="Non-SMC condensin I complex, subunit G"/>
    <property type="match status" value="1"/>
</dbReference>
<dbReference type="GO" id="GO:0007076">
    <property type="term" value="P:mitotic chromosome condensation"/>
    <property type="evidence" value="ECO:0007669"/>
    <property type="project" value="InterPro"/>
</dbReference>
<evidence type="ECO:0000256" key="7">
    <source>
        <dbReference type="ARBA" id="ARBA00023306"/>
    </source>
</evidence>
<dbReference type="KEGG" id="nss:113419449"/>
<evidence type="ECO:0000256" key="8">
    <source>
        <dbReference type="SAM" id="MobiDB-lite"/>
    </source>
</evidence>
<dbReference type="PANTHER" id="PTHR14418">
    <property type="entry name" value="CONDENSIN COMPLEX SUBUNIT 3-RELATED"/>
    <property type="match status" value="1"/>
</dbReference>
<keyword evidence="5" id="KW-0498">Mitosis</keyword>
<dbReference type="Pfam" id="PF12719">
    <property type="entry name" value="Cnd3"/>
    <property type="match status" value="1"/>
</dbReference>
<reference evidence="11" key="1">
    <citation type="submission" date="2025-08" db="UniProtKB">
        <authorList>
            <consortium name="RefSeq"/>
        </authorList>
    </citation>
    <scope>IDENTIFICATION</scope>
</reference>
<evidence type="ECO:0000313" key="10">
    <source>
        <dbReference type="Proteomes" id="UP000504612"/>
    </source>
</evidence>
<dbReference type="Proteomes" id="UP000504612">
    <property type="component" value="Unplaced"/>
</dbReference>
<dbReference type="RefSeq" id="XP_026534602.1">
    <property type="nucleotide sequence ID" value="XM_026678817.1"/>
</dbReference>
<dbReference type="InterPro" id="IPR016024">
    <property type="entry name" value="ARM-type_fold"/>
</dbReference>
<keyword evidence="10" id="KW-1185">Reference proteome</keyword>
<feature type="compositionally biased region" description="Basic residues" evidence="8">
    <location>
        <begin position="842"/>
        <end position="853"/>
    </location>
</feature>
<dbReference type="AlphaFoldDB" id="A0A6J1UUE0"/>
<dbReference type="InterPro" id="IPR027165">
    <property type="entry name" value="CND3"/>
</dbReference>
<dbReference type="CTD" id="64151"/>
<proteinExistence type="inferred from homology"/>
<dbReference type="GO" id="GO:0000793">
    <property type="term" value="C:condensed chromosome"/>
    <property type="evidence" value="ECO:0007669"/>
    <property type="project" value="TreeGrafter"/>
</dbReference>
<feature type="domain" description="Nuclear condensin complex subunit 3 C-terminal" evidence="9">
    <location>
        <begin position="489"/>
        <end position="751"/>
    </location>
</feature>
<evidence type="ECO:0000256" key="1">
    <source>
        <dbReference type="ARBA" id="ARBA00004286"/>
    </source>
</evidence>
<dbReference type="GO" id="GO:0000796">
    <property type="term" value="C:condensin complex"/>
    <property type="evidence" value="ECO:0007669"/>
    <property type="project" value="InterPro"/>
</dbReference>
<keyword evidence="3" id="KW-0158">Chromosome</keyword>
<evidence type="ECO:0000256" key="3">
    <source>
        <dbReference type="ARBA" id="ARBA00022454"/>
    </source>
</evidence>
<evidence type="ECO:0000256" key="5">
    <source>
        <dbReference type="ARBA" id="ARBA00022776"/>
    </source>
</evidence>
<comment type="similarity">
    <text evidence="2">Belongs to the CND3 (condensin subunit 3) family.</text>
</comment>
<gene>
    <name evidence="11" type="primary">NCAPG</name>
</gene>
<name>A0A6J1UUE0_9SAUR</name>
<keyword evidence="7" id="KW-0131">Cell cycle</keyword>
<evidence type="ECO:0000256" key="4">
    <source>
        <dbReference type="ARBA" id="ARBA00022618"/>
    </source>
</evidence>
<protein>
    <submittedName>
        <fullName evidence="11">Condensin complex subunit 3</fullName>
    </submittedName>
</protein>
<feature type="region of interest" description="Disordered" evidence="8">
    <location>
        <begin position="562"/>
        <end position="582"/>
    </location>
</feature>
<feature type="region of interest" description="Disordered" evidence="8">
    <location>
        <begin position="810"/>
        <end position="889"/>
    </location>
</feature>
<organism evidence="10 11">
    <name type="scientific">Notechis scutatus</name>
    <name type="common">mainland tiger snake</name>
    <dbReference type="NCBI Taxonomy" id="8663"/>
    <lineage>
        <taxon>Eukaryota</taxon>
        <taxon>Metazoa</taxon>
        <taxon>Chordata</taxon>
        <taxon>Craniata</taxon>
        <taxon>Vertebrata</taxon>
        <taxon>Euteleostomi</taxon>
        <taxon>Lepidosauria</taxon>
        <taxon>Squamata</taxon>
        <taxon>Bifurcata</taxon>
        <taxon>Unidentata</taxon>
        <taxon>Episquamata</taxon>
        <taxon>Toxicofera</taxon>
        <taxon>Serpentes</taxon>
        <taxon>Colubroidea</taxon>
        <taxon>Elapidae</taxon>
        <taxon>Hydrophiinae</taxon>
        <taxon>Notechis</taxon>
    </lineage>
</organism>
<evidence type="ECO:0000256" key="2">
    <source>
        <dbReference type="ARBA" id="ARBA00006533"/>
    </source>
</evidence>
<sequence>MEGEQLFDIRKAFEEAQKPHQNQAKLVASLKHTYNELQDKDCFHEQFVHYLKYVMVIYKREPAVEQVINFVAKFLASLYISEKEDAEEEEVENPFLNYLLTFLLQSHPANSNAVRFRVCQLINKILGSLPENAQIDDELFDQINTAMQLRTRDKVPNVRIQAVLALSRLQDPKDDQCPVVNVYNSLIETDSNSEVRRAVLSCIGPSVKTLPKIIGRTMDVKEIVRKLAYQVLAEKVHVKALTIAQRVKLLQQGLNDRSESVKEVVQKQLLQAWLNLAGGNVLELLHHLDVESCPEVGVLALNAIFLLSPCQDLIKQISEFDDRKTIPIEKLTVESALYWKALCEHLKAKGEEFLEEVLPEPAVYADYLLSYFQSIPVLSQEEKEDLTCIEQLMTKECIGQQLILMIGCMDITEEGGRKRMLGVLQKILMIPTTSASLVSHLMEKLLCLLRDDDQRIQMVAEIISEVRETIVTVDKQQDASEIRKQELKIIPGITNIHPAVRNMAVLCLGCCGLQSKEFASQHLTLLLQVLQIDEMKVKLSALKALFDQVMIFGIEPFKDRKVQSGNEENESEKTKETEEETATTHNLLQLLSGFLDSEFSELRTEAAEGLVKLIFSGRLISAKLLSRLVLLWYNPVTEEDTRLRHALGVFFPLFAYSNRTNQECFEETFLPTLQILFNAPASSPLSEVDVANVAELLVDLTRPSGLNQRFQNCQGLTVHDNLALKICNEILTDPSAPDVRIYAKALCSLEFSKDFTNDLMDLFEDILVKVKDKMSLKMVEKVKNNLSKGSPIDGHVSKEKDTAEVAENNLDCNKPCTSTGQNEEGDKIITPIEDTENTPVKSRPRRNRSTKGLRKIEVQTDHQSGCSRTKGSESDREIQQPVSMAYSRSSRRIKTTALAKTKMDLSKLLDKE</sequence>
<dbReference type="InterPro" id="IPR011989">
    <property type="entry name" value="ARM-like"/>
</dbReference>
<dbReference type="GO" id="GO:0005737">
    <property type="term" value="C:cytoplasm"/>
    <property type="evidence" value="ECO:0007669"/>
    <property type="project" value="TreeGrafter"/>
</dbReference>
<evidence type="ECO:0000259" key="9">
    <source>
        <dbReference type="Pfam" id="PF12719"/>
    </source>
</evidence>
<dbReference type="Gene3D" id="1.25.10.10">
    <property type="entry name" value="Leucine-rich Repeat Variant"/>
    <property type="match status" value="2"/>
</dbReference>
<keyword evidence="4" id="KW-0132">Cell division</keyword>
<evidence type="ECO:0000313" key="11">
    <source>
        <dbReference type="RefSeq" id="XP_026534602.1"/>
    </source>
</evidence>
<dbReference type="GeneID" id="113419449"/>